<feature type="compositionally biased region" description="Basic residues" evidence="7">
    <location>
        <begin position="11"/>
        <end position="31"/>
    </location>
</feature>
<dbReference type="InterPro" id="IPR000504">
    <property type="entry name" value="RRM_dom"/>
</dbReference>
<evidence type="ECO:0000256" key="3">
    <source>
        <dbReference type="ARBA" id="ARBA00022884"/>
    </source>
</evidence>
<keyword evidence="4" id="KW-0508">mRNA splicing</keyword>
<keyword evidence="5" id="KW-0539">Nucleus</keyword>
<dbReference type="GO" id="GO:0003723">
    <property type="term" value="F:RNA binding"/>
    <property type="evidence" value="ECO:0007669"/>
    <property type="project" value="UniProtKB-UniRule"/>
</dbReference>
<dbReference type="GO" id="GO:0045292">
    <property type="term" value="P:mRNA cis splicing, via spliceosome"/>
    <property type="evidence" value="ECO:0007669"/>
    <property type="project" value="InterPro"/>
</dbReference>
<dbReference type="EMBL" id="KV427607">
    <property type="protein sequence ID" value="KZT11593.1"/>
    <property type="molecule type" value="Genomic_DNA"/>
</dbReference>
<feature type="compositionally biased region" description="Pro residues" evidence="7">
    <location>
        <begin position="267"/>
        <end position="282"/>
    </location>
</feature>
<evidence type="ECO:0000256" key="1">
    <source>
        <dbReference type="ARBA" id="ARBA00004123"/>
    </source>
</evidence>
<evidence type="ECO:0000256" key="4">
    <source>
        <dbReference type="ARBA" id="ARBA00023187"/>
    </source>
</evidence>
<feature type="compositionally biased region" description="Low complexity" evidence="7">
    <location>
        <begin position="85"/>
        <end position="94"/>
    </location>
</feature>
<evidence type="ECO:0008006" key="12">
    <source>
        <dbReference type="Google" id="ProtNLM"/>
    </source>
</evidence>
<dbReference type="Gene3D" id="3.30.70.330">
    <property type="match status" value="1"/>
</dbReference>
<dbReference type="AlphaFoldDB" id="A0A165HDJ0"/>
<comment type="subcellular location">
    <subcellularLocation>
        <location evidence="1">Nucleus</location>
    </subcellularLocation>
</comment>
<evidence type="ECO:0000256" key="6">
    <source>
        <dbReference type="PROSITE-ProRule" id="PRU00176"/>
    </source>
</evidence>
<dbReference type="PROSITE" id="PS50102">
    <property type="entry name" value="RRM"/>
    <property type="match status" value="1"/>
</dbReference>
<organism evidence="10 11">
    <name type="scientific">Laetiporus sulphureus 93-53</name>
    <dbReference type="NCBI Taxonomy" id="1314785"/>
    <lineage>
        <taxon>Eukaryota</taxon>
        <taxon>Fungi</taxon>
        <taxon>Dikarya</taxon>
        <taxon>Basidiomycota</taxon>
        <taxon>Agaricomycotina</taxon>
        <taxon>Agaricomycetes</taxon>
        <taxon>Polyporales</taxon>
        <taxon>Laetiporus</taxon>
    </lineage>
</organism>
<dbReference type="GO" id="GO:0071011">
    <property type="term" value="C:precatalytic spliceosome"/>
    <property type="evidence" value="ECO:0007669"/>
    <property type="project" value="TreeGrafter"/>
</dbReference>
<keyword evidence="2" id="KW-0507">mRNA processing</keyword>
<feature type="region of interest" description="Disordered" evidence="7">
    <location>
        <begin position="1"/>
        <end position="139"/>
    </location>
</feature>
<dbReference type="FunFam" id="3.30.70.330:FF:000382">
    <property type="entry name" value="G-patch domain-containing protein"/>
    <property type="match status" value="1"/>
</dbReference>
<dbReference type="InterPro" id="IPR000467">
    <property type="entry name" value="G_patch_dom"/>
</dbReference>
<reference evidence="10 11" key="1">
    <citation type="journal article" date="2016" name="Mol. Biol. Evol.">
        <title>Comparative Genomics of Early-Diverging Mushroom-Forming Fungi Provides Insights into the Origins of Lignocellulose Decay Capabilities.</title>
        <authorList>
            <person name="Nagy L.G."/>
            <person name="Riley R."/>
            <person name="Tritt A."/>
            <person name="Adam C."/>
            <person name="Daum C."/>
            <person name="Floudas D."/>
            <person name="Sun H."/>
            <person name="Yadav J.S."/>
            <person name="Pangilinan J."/>
            <person name="Larsson K.H."/>
            <person name="Matsuura K."/>
            <person name="Barry K."/>
            <person name="Labutti K."/>
            <person name="Kuo R."/>
            <person name="Ohm R.A."/>
            <person name="Bhattacharya S.S."/>
            <person name="Shirouzu T."/>
            <person name="Yoshinaga Y."/>
            <person name="Martin F.M."/>
            <person name="Grigoriev I.V."/>
            <person name="Hibbett D.S."/>
        </authorList>
    </citation>
    <scope>NUCLEOTIDE SEQUENCE [LARGE SCALE GENOMIC DNA]</scope>
    <source>
        <strain evidence="10 11">93-53</strain>
    </source>
</reference>
<feature type="region of interest" description="Disordered" evidence="7">
    <location>
        <begin position="237"/>
        <end position="339"/>
    </location>
</feature>
<dbReference type="InParanoid" id="A0A165HDJ0"/>
<keyword evidence="11" id="KW-1185">Reference proteome</keyword>
<dbReference type="PROSITE" id="PS50174">
    <property type="entry name" value="G_PATCH"/>
    <property type="match status" value="1"/>
</dbReference>
<dbReference type="GeneID" id="63823162"/>
<dbReference type="SUPFAM" id="SSF54928">
    <property type="entry name" value="RNA-binding domain, RBD"/>
    <property type="match status" value="1"/>
</dbReference>
<dbReference type="SMART" id="SM00443">
    <property type="entry name" value="G_patch"/>
    <property type="match status" value="1"/>
</dbReference>
<feature type="domain" description="G-patch" evidence="9">
    <location>
        <begin position="339"/>
        <end position="387"/>
    </location>
</feature>
<dbReference type="Pfam" id="PF01585">
    <property type="entry name" value="G-patch"/>
    <property type="match status" value="1"/>
</dbReference>
<feature type="compositionally biased region" description="Basic and acidic residues" evidence="7">
    <location>
        <begin position="99"/>
        <end position="109"/>
    </location>
</feature>
<feature type="region of interest" description="Disordered" evidence="7">
    <location>
        <begin position="154"/>
        <end position="217"/>
    </location>
</feature>
<protein>
    <recommendedName>
        <fullName evidence="12">G-patch domain-containing protein</fullName>
    </recommendedName>
</protein>
<dbReference type="STRING" id="1314785.A0A165HDJ0"/>
<name>A0A165HDJ0_9APHY</name>
<feature type="domain" description="RRM" evidence="8">
    <location>
        <begin position="423"/>
        <end position="510"/>
    </location>
</feature>
<dbReference type="OrthoDB" id="5411533at2759"/>
<evidence type="ECO:0000256" key="5">
    <source>
        <dbReference type="ARBA" id="ARBA00023242"/>
    </source>
</evidence>
<evidence type="ECO:0000256" key="2">
    <source>
        <dbReference type="ARBA" id="ARBA00022664"/>
    </source>
</evidence>
<feature type="region of interest" description="Disordered" evidence="7">
    <location>
        <begin position="375"/>
        <end position="401"/>
    </location>
</feature>
<dbReference type="Proteomes" id="UP000076871">
    <property type="component" value="Unassembled WGS sequence"/>
</dbReference>
<dbReference type="InterPro" id="IPR003954">
    <property type="entry name" value="RRM_euk-type"/>
</dbReference>
<dbReference type="SMART" id="SM00361">
    <property type="entry name" value="RRM_1"/>
    <property type="match status" value="1"/>
</dbReference>
<dbReference type="InterPro" id="IPR012677">
    <property type="entry name" value="Nucleotide-bd_a/b_plait_sf"/>
</dbReference>
<dbReference type="CDD" id="cd12374">
    <property type="entry name" value="RRM_UHM_SPF45_PUF60"/>
    <property type="match status" value="1"/>
</dbReference>
<feature type="compositionally biased region" description="Low complexity" evidence="7">
    <location>
        <begin position="298"/>
        <end position="309"/>
    </location>
</feature>
<accession>A0A165HDJ0</accession>
<keyword evidence="3 6" id="KW-0694">RNA-binding</keyword>
<feature type="compositionally biased region" description="Polar residues" evidence="7">
    <location>
        <begin position="316"/>
        <end position="332"/>
    </location>
</feature>
<dbReference type="InterPro" id="IPR040052">
    <property type="entry name" value="RBM17"/>
</dbReference>
<evidence type="ECO:0000313" key="11">
    <source>
        <dbReference type="Proteomes" id="UP000076871"/>
    </source>
</evidence>
<dbReference type="PANTHER" id="PTHR13288">
    <property type="entry name" value="SPLICING FACTOR 45 SPF45"/>
    <property type="match status" value="1"/>
</dbReference>
<evidence type="ECO:0000256" key="7">
    <source>
        <dbReference type="SAM" id="MobiDB-lite"/>
    </source>
</evidence>
<feature type="compositionally biased region" description="Basic and acidic residues" evidence="7">
    <location>
        <begin position="51"/>
        <end position="81"/>
    </location>
</feature>
<evidence type="ECO:0000313" key="10">
    <source>
        <dbReference type="EMBL" id="KZT11593.1"/>
    </source>
</evidence>
<dbReference type="PANTHER" id="PTHR13288:SF8">
    <property type="entry name" value="SPLICING FACTOR 45"/>
    <property type="match status" value="1"/>
</dbReference>
<feature type="compositionally biased region" description="Polar residues" evidence="7">
    <location>
        <begin position="182"/>
        <end position="198"/>
    </location>
</feature>
<sequence>MILDEDINGFKARRGEKRSGGGRKKGKKNKHAAVITVWEPNEAYDPMRPNDYNEYKVYKRREHEERRERMLVERQRVEERKRYRSSSYSDSYGSESEEERPRKAGRYDDHEEEDYDRPRGLGSVAPSNPPPALVGVNLTGDEAYQRRLAMSAGFRPASSPVPVAAPAPHVAPTPTSADRRSPSSVTPRLPTEATTPTLSEDRDDEDIPGLGGSGSVNAAALPATALSAAETGEEAYLRRVAMSQPHPAPSAPIHQDPEEHPLAYNPFVPPSSAPPPPAPMPVLPAGFSEEKVRSSREAAAAIAAKLKALAPPPGTSEPSAPSAGSVTESEPASEQRPDPHGFAARLMAKWGHKEGQGLGADGGGIVHALTVEQVTGGKGKGKGKGKEAGGKAIGSGPKMGKIVNLNEDAKTREDRERFGEPSRVVVLTNMVGLEDVEDEELRDEIGEECSKNGTVERVVVHPVYPPPENPEEAVRIFVLFAGPAGAWKTVRELDGRYFGGRSVRARYFPEAQFNKFAFDIPL</sequence>
<gene>
    <name evidence="10" type="ORF">LAESUDRAFT_692609</name>
</gene>
<proteinExistence type="predicted"/>
<evidence type="ECO:0000259" key="9">
    <source>
        <dbReference type="PROSITE" id="PS50174"/>
    </source>
</evidence>
<dbReference type="InterPro" id="IPR035979">
    <property type="entry name" value="RBD_domain_sf"/>
</dbReference>
<dbReference type="RefSeq" id="XP_040769333.1">
    <property type="nucleotide sequence ID" value="XM_040906133.1"/>
</dbReference>
<evidence type="ECO:0000259" key="8">
    <source>
        <dbReference type="PROSITE" id="PS50102"/>
    </source>
</evidence>